<keyword evidence="4 10" id="KW-1133">Transmembrane helix</keyword>
<sequence>MAENGGRTGSVVQDNQTNEKGEKNQTNEKGEKNKTNEKEEKIKKRETWARAFDFLLACIGFSVGLGNVWRFPYLCYKNGGGAFLIPYLICVVAGAIPLFYLEVAVGQFMGVGGVSAWNLCPIFRGIGISTTVIVFFLNSYYNVILAWAFYYFFASFTWELPWMKCDPAWATEHCFEFKHEDPSLACNLTDTVNSTGVLVNGTCVPGHLRDPTFYVVDPVTEYWENKVLSISDGIDEMGTVKWDLCLCLLLAWIIVYLCICKGIRSSGKVMYVTATAPYIFMLCLLIRNCLLEGAKEGIIYYLKPDLEKLGDIQVWVDAGTQIFFSYSISLGALTALGSYNKFNHNSYRDSILFSLTNSGTSIFAGFIIFSILGHMAHIQNKEISEVAESGPGLAFIAYPKAVSQMPLSPLWSILFFLMIILLGLDSQFVGVEAVTTAVVDQWPNILRKGYRKEIFIAIACVCQFLIGLPMVCPGGMYVFQLFDYYSGSRIILFVAAFMCVAVAWIYGINRFYDNIQMMLGWRIMPYMWICWTVISPVFCMTVFILSTINYSELEYIRPKGVYKYPQWAVGIGWAMAAFAAMWIPLSWIYHIVRYGRDWETFELCFKPMGLKSHQLRPQDYNEPSLDNLQLKEKDKDLPTYEESVDGLHKRHVGQKHPNQAFQGDKIMVDNSSL</sequence>
<feature type="binding site" evidence="6">
    <location>
        <position position="60"/>
    </location>
    <ligand>
        <name>Na(+)</name>
        <dbReference type="ChEBI" id="CHEBI:29101"/>
        <label>1</label>
    </ligand>
</feature>
<accession>A0AAE0SY27</accession>
<dbReference type="PROSITE" id="PS50267">
    <property type="entry name" value="NA_NEUROTRAN_SYMP_3"/>
    <property type="match status" value="1"/>
</dbReference>
<evidence type="ECO:0000256" key="2">
    <source>
        <dbReference type="ARBA" id="ARBA00022448"/>
    </source>
</evidence>
<keyword evidence="6" id="KW-0915">Sodium</keyword>
<feature type="binding site" evidence="6">
    <location>
        <position position="426"/>
    </location>
    <ligand>
        <name>Na(+)</name>
        <dbReference type="ChEBI" id="CHEBI:29101"/>
        <label>1</label>
    </ligand>
</feature>
<comment type="similarity">
    <text evidence="8">Belongs to the sodium:neurotransmitter symporter (SNF) (TC 2.A.22) family.</text>
</comment>
<dbReference type="PANTHER" id="PTHR11616:SF325">
    <property type="entry name" value="TRANSPORTER"/>
    <property type="match status" value="1"/>
</dbReference>
<feature type="region of interest" description="Disordered" evidence="9">
    <location>
        <begin position="1"/>
        <end position="40"/>
    </location>
</feature>
<dbReference type="PRINTS" id="PR00176">
    <property type="entry name" value="NANEUSMPORT"/>
</dbReference>
<feature type="transmembrane region" description="Helical" evidence="10">
    <location>
        <begin position="314"/>
        <end position="339"/>
    </location>
</feature>
<dbReference type="InterPro" id="IPR000175">
    <property type="entry name" value="Na/ntran_symport"/>
</dbReference>
<dbReference type="EMBL" id="JAEAOA010000768">
    <property type="protein sequence ID" value="KAK3600003.1"/>
    <property type="molecule type" value="Genomic_DNA"/>
</dbReference>
<dbReference type="PANTHER" id="PTHR11616">
    <property type="entry name" value="SODIUM/CHLORIDE DEPENDENT TRANSPORTER"/>
    <property type="match status" value="1"/>
</dbReference>
<feature type="transmembrane region" description="Helical" evidence="10">
    <location>
        <begin position="271"/>
        <end position="294"/>
    </location>
</feature>
<keyword evidence="7" id="KW-1015">Disulfide bond</keyword>
<feature type="binding site" evidence="6">
    <location>
        <position position="357"/>
    </location>
    <ligand>
        <name>Na(+)</name>
        <dbReference type="ChEBI" id="CHEBI:29101"/>
        <label>1</label>
    </ligand>
</feature>
<feature type="transmembrane region" description="Helical" evidence="10">
    <location>
        <begin position="568"/>
        <end position="589"/>
    </location>
</feature>
<dbReference type="CDD" id="cd11496">
    <property type="entry name" value="SLC6sbd-TauT-like"/>
    <property type="match status" value="1"/>
</dbReference>
<dbReference type="GO" id="GO:0005332">
    <property type="term" value="F:gamma-aminobutyric acid:sodium:chloride symporter activity"/>
    <property type="evidence" value="ECO:0007669"/>
    <property type="project" value="TreeGrafter"/>
</dbReference>
<dbReference type="InterPro" id="IPR037272">
    <property type="entry name" value="SNS_sf"/>
</dbReference>
<feature type="transmembrane region" description="Helical" evidence="10">
    <location>
        <begin position="528"/>
        <end position="548"/>
    </location>
</feature>
<proteinExistence type="inferred from homology"/>
<feature type="transmembrane region" description="Helical" evidence="10">
    <location>
        <begin position="51"/>
        <end position="69"/>
    </location>
</feature>
<evidence type="ECO:0000256" key="9">
    <source>
        <dbReference type="SAM" id="MobiDB-lite"/>
    </source>
</evidence>
<evidence type="ECO:0000313" key="11">
    <source>
        <dbReference type="EMBL" id="KAK3600003.1"/>
    </source>
</evidence>
<feature type="binding site" evidence="6">
    <location>
        <position position="67"/>
    </location>
    <ligand>
        <name>Na(+)</name>
        <dbReference type="ChEBI" id="CHEBI:29101"/>
        <label>1</label>
    </ligand>
</feature>
<gene>
    <name evidence="11" type="ORF">CHS0354_012663</name>
</gene>
<evidence type="ECO:0000256" key="4">
    <source>
        <dbReference type="ARBA" id="ARBA00022989"/>
    </source>
</evidence>
<keyword evidence="6" id="KW-0479">Metal-binding</keyword>
<evidence type="ECO:0000313" key="12">
    <source>
        <dbReference type="Proteomes" id="UP001195483"/>
    </source>
</evidence>
<feature type="binding site" evidence="6">
    <location>
        <position position="422"/>
    </location>
    <ligand>
        <name>Na(+)</name>
        <dbReference type="ChEBI" id="CHEBI:29101"/>
        <label>1</label>
    </ligand>
</feature>
<feature type="compositionally biased region" description="Basic and acidic residues" evidence="9">
    <location>
        <begin position="17"/>
        <end position="40"/>
    </location>
</feature>
<evidence type="ECO:0000256" key="6">
    <source>
        <dbReference type="PIRSR" id="PIRSR600175-1"/>
    </source>
</evidence>
<keyword evidence="2 8" id="KW-0813">Transport</keyword>
<dbReference type="Pfam" id="PF00209">
    <property type="entry name" value="SNF"/>
    <property type="match status" value="1"/>
</dbReference>
<dbReference type="AlphaFoldDB" id="A0AAE0SY27"/>
<feature type="binding site" evidence="6">
    <location>
        <position position="425"/>
    </location>
    <ligand>
        <name>Na(+)</name>
        <dbReference type="ChEBI" id="CHEBI:29101"/>
        <label>1</label>
    </ligand>
</feature>
<protein>
    <recommendedName>
        <fullName evidence="8">Transporter</fullName>
    </recommendedName>
</protein>
<feature type="binding site" evidence="6">
    <location>
        <position position="325"/>
    </location>
    <ligand>
        <name>Na(+)</name>
        <dbReference type="ChEBI" id="CHEBI:29101"/>
        <label>1</label>
    </ligand>
</feature>
<feature type="binding site" evidence="6">
    <location>
        <position position="63"/>
    </location>
    <ligand>
        <name>Na(+)</name>
        <dbReference type="ChEBI" id="CHEBI:29101"/>
        <label>1</label>
    </ligand>
</feature>
<feature type="transmembrane region" description="Helical" evidence="10">
    <location>
        <begin position="490"/>
        <end position="508"/>
    </location>
</feature>
<feature type="transmembrane region" description="Helical" evidence="10">
    <location>
        <begin position="410"/>
        <end position="434"/>
    </location>
</feature>
<keyword evidence="8" id="KW-0769">Symport</keyword>
<evidence type="ECO:0000256" key="5">
    <source>
        <dbReference type="ARBA" id="ARBA00023136"/>
    </source>
</evidence>
<feature type="transmembrane region" description="Helical" evidence="10">
    <location>
        <begin position="351"/>
        <end position="372"/>
    </location>
</feature>
<keyword evidence="5 10" id="KW-0472">Membrane</keyword>
<feature type="transmembrane region" description="Helical" evidence="10">
    <location>
        <begin position="122"/>
        <end position="153"/>
    </location>
</feature>
<feature type="transmembrane region" description="Helical" evidence="10">
    <location>
        <begin position="81"/>
        <end position="101"/>
    </location>
</feature>
<dbReference type="GO" id="GO:0005886">
    <property type="term" value="C:plasma membrane"/>
    <property type="evidence" value="ECO:0007669"/>
    <property type="project" value="TreeGrafter"/>
</dbReference>
<dbReference type="PROSITE" id="PS00754">
    <property type="entry name" value="NA_NEUROTRAN_SYMP_2"/>
    <property type="match status" value="1"/>
</dbReference>
<evidence type="ECO:0000256" key="10">
    <source>
        <dbReference type="SAM" id="Phobius"/>
    </source>
</evidence>
<reference evidence="11" key="3">
    <citation type="submission" date="2023-05" db="EMBL/GenBank/DDBJ databases">
        <authorList>
            <person name="Smith C.H."/>
        </authorList>
    </citation>
    <scope>NUCLEOTIDE SEQUENCE</scope>
    <source>
        <strain evidence="11">CHS0354</strain>
        <tissue evidence="11">Mantle</tissue>
    </source>
</reference>
<comment type="caution">
    <text evidence="11">The sequence shown here is derived from an EMBL/GenBank/DDBJ whole genome shotgun (WGS) entry which is preliminary data.</text>
</comment>
<feature type="transmembrane region" description="Helical" evidence="10">
    <location>
        <begin position="454"/>
        <end position="478"/>
    </location>
</feature>
<dbReference type="GO" id="GO:0046872">
    <property type="term" value="F:metal ion binding"/>
    <property type="evidence" value="ECO:0007669"/>
    <property type="project" value="UniProtKB-KW"/>
</dbReference>
<comment type="subcellular location">
    <subcellularLocation>
        <location evidence="1">Membrane</location>
        <topology evidence="1">Multi-pass membrane protein</topology>
    </subcellularLocation>
</comment>
<reference evidence="11" key="2">
    <citation type="journal article" date="2021" name="Genome Biol. Evol.">
        <title>Developing a high-quality reference genome for a parasitic bivalve with doubly uniparental inheritance (Bivalvia: Unionida).</title>
        <authorList>
            <person name="Smith C.H."/>
        </authorList>
    </citation>
    <scope>NUCLEOTIDE SEQUENCE</scope>
    <source>
        <strain evidence="11">CHS0354</strain>
        <tissue evidence="11">Mantle</tissue>
    </source>
</reference>
<feature type="transmembrane region" description="Helical" evidence="10">
    <location>
        <begin position="240"/>
        <end position="259"/>
    </location>
</feature>
<organism evidence="11 12">
    <name type="scientific">Potamilus streckersoni</name>
    <dbReference type="NCBI Taxonomy" id="2493646"/>
    <lineage>
        <taxon>Eukaryota</taxon>
        <taxon>Metazoa</taxon>
        <taxon>Spiralia</taxon>
        <taxon>Lophotrochozoa</taxon>
        <taxon>Mollusca</taxon>
        <taxon>Bivalvia</taxon>
        <taxon>Autobranchia</taxon>
        <taxon>Heteroconchia</taxon>
        <taxon>Palaeoheterodonta</taxon>
        <taxon>Unionida</taxon>
        <taxon>Unionoidea</taxon>
        <taxon>Unionidae</taxon>
        <taxon>Ambleminae</taxon>
        <taxon>Lampsilini</taxon>
        <taxon>Potamilus</taxon>
    </lineage>
</organism>
<evidence type="ECO:0000256" key="3">
    <source>
        <dbReference type="ARBA" id="ARBA00022692"/>
    </source>
</evidence>
<feature type="disulfide bond" evidence="7">
    <location>
        <begin position="165"/>
        <end position="174"/>
    </location>
</feature>
<reference evidence="11" key="1">
    <citation type="journal article" date="2021" name="Genome Biol. Evol.">
        <title>A High-Quality Reference Genome for a Parasitic Bivalve with Doubly Uniparental Inheritance (Bivalvia: Unionida).</title>
        <authorList>
            <person name="Smith C.H."/>
        </authorList>
    </citation>
    <scope>NUCLEOTIDE SEQUENCE</scope>
    <source>
        <strain evidence="11">CHS0354</strain>
    </source>
</reference>
<dbReference type="SUPFAM" id="SSF161070">
    <property type="entry name" value="SNF-like"/>
    <property type="match status" value="1"/>
</dbReference>
<name>A0AAE0SY27_9BIVA</name>
<evidence type="ECO:0000256" key="1">
    <source>
        <dbReference type="ARBA" id="ARBA00004141"/>
    </source>
</evidence>
<evidence type="ECO:0000256" key="8">
    <source>
        <dbReference type="RuleBase" id="RU003732"/>
    </source>
</evidence>
<keyword evidence="3 8" id="KW-0812">Transmembrane</keyword>
<keyword evidence="12" id="KW-1185">Reference proteome</keyword>
<evidence type="ECO:0000256" key="7">
    <source>
        <dbReference type="PIRSR" id="PIRSR600175-2"/>
    </source>
</evidence>
<dbReference type="Proteomes" id="UP001195483">
    <property type="component" value="Unassembled WGS sequence"/>
</dbReference>
<dbReference type="PROSITE" id="PS00610">
    <property type="entry name" value="NA_NEUROTRAN_SYMP_1"/>
    <property type="match status" value="1"/>
</dbReference>